<dbReference type="PROSITE" id="PS00086">
    <property type="entry name" value="CYTOCHROME_P450"/>
    <property type="match status" value="2"/>
</dbReference>
<feature type="region of interest" description="Disordered" evidence="10">
    <location>
        <begin position="338"/>
        <end position="360"/>
    </location>
</feature>
<comment type="similarity">
    <text evidence="2 9">Belongs to the cytochrome P450 family.</text>
</comment>
<name>A0AA89BZ73_PINIB</name>
<dbReference type="GO" id="GO:0005506">
    <property type="term" value="F:iron ion binding"/>
    <property type="evidence" value="ECO:0007669"/>
    <property type="project" value="InterPro"/>
</dbReference>
<dbReference type="PANTHER" id="PTHR24292">
    <property type="entry name" value="CYTOCHROME P450"/>
    <property type="match status" value="1"/>
</dbReference>
<dbReference type="GO" id="GO:0020037">
    <property type="term" value="F:heme binding"/>
    <property type="evidence" value="ECO:0007669"/>
    <property type="project" value="InterPro"/>
</dbReference>
<dbReference type="GO" id="GO:0004497">
    <property type="term" value="F:monooxygenase activity"/>
    <property type="evidence" value="ECO:0007669"/>
    <property type="project" value="UniProtKB-KW"/>
</dbReference>
<keyword evidence="12" id="KW-1185">Reference proteome</keyword>
<dbReference type="SUPFAM" id="SSF48264">
    <property type="entry name" value="Cytochrome P450"/>
    <property type="match status" value="3"/>
</dbReference>
<proteinExistence type="inferred from homology"/>
<evidence type="ECO:0000256" key="3">
    <source>
        <dbReference type="ARBA" id="ARBA00022617"/>
    </source>
</evidence>
<keyword evidence="7 9" id="KW-0503">Monooxygenase</keyword>
<dbReference type="InterPro" id="IPR050476">
    <property type="entry name" value="Insect_CytP450_Detox"/>
</dbReference>
<evidence type="ECO:0000256" key="2">
    <source>
        <dbReference type="ARBA" id="ARBA00010617"/>
    </source>
</evidence>
<evidence type="ECO:0000313" key="11">
    <source>
        <dbReference type="EMBL" id="KAK3102135.1"/>
    </source>
</evidence>
<dbReference type="Pfam" id="PF00067">
    <property type="entry name" value="p450"/>
    <property type="match status" value="3"/>
</dbReference>
<keyword evidence="4 8" id="KW-0479">Metal-binding</keyword>
<gene>
    <name evidence="11" type="ORF">FSP39_009074</name>
</gene>
<dbReference type="InterPro" id="IPR017972">
    <property type="entry name" value="Cyt_P450_CS"/>
</dbReference>
<keyword evidence="3 8" id="KW-0349">Heme</keyword>
<comment type="cofactor">
    <cofactor evidence="1 8">
        <name>heme</name>
        <dbReference type="ChEBI" id="CHEBI:30413"/>
    </cofactor>
</comment>
<keyword evidence="5 9" id="KW-0560">Oxidoreductase</keyword>
<evidence type="ECO:0000256" key="1">
    <source>
        <dbReference type="ARBA" id="ARBA00001971"/>
    </source>
</evidence>
<dbReference type="InterPro" id="IPR002401">
    <property type="entry name" value="Cyt_P450_E_grp-I"/>
</dbReference>
<dbReference type="Proteomes" id="UP001186944">
    <property type="component" value="Unassembled WGS sequence"/>
</dbReference>
<feature type="binding site" description="axial binding residue" evidence="8">
    <location>
        <position position="653"/>
    </location>
    <ligand>
        <name>heme</name>
        <dbReference type="ChEBI" id="CHEBI:30413"/>
    </ligand>
    <ligandPart>
        <name>Fe</name>
        <dbReference type="ChEBI" id="CHEBI:18248"/>
    </ligandPart>
</feature>
<dbReference type="Gene3D" id="1.10.630.10">
    <property type="entry name" value="Cytochrome P450"/>
    <property type="match status" value="3"/>
</dbReference>
<sequence length="693" mass="76808">MTQFQFIPFGYGPRSCIGMRLALLEAKIAIVAVLKMFRFLVGEKTKLEDNLGAKGLLVPTELWSQSSTSSQSPSQGGSTSGPRSERSEASPGVGSLPTCNYCKKKGHVIGECLKLKKKKELKSQACASVRNDRKALDSICSDTPEIQGSKSSSDDFVEDHYKPFLSQGFVSLSDSSEALPVQILRDTGAAQTLLLEGSLPLSEHTFTGRSVLLQGVEQGVIDVPLHKIYLKSDLITGPVIVGVRPTLLVQGVSLLLGNDLAGGKVVADPIVCEKITSDVVSDDKDDDLYPACAVTRAMARNRLKEAESTSALNEDHPSENIDLSDTFMSTIDDSVPETSVPLHVDKSPTVPGDDSHPPLDSDTDALRHGMTIKEILSNALIFFFAGYETTAATLSFLSFELAHSPDIQDKLYQEVMKNVGEEEADYENVSNLPYLDMCINETLRKYPPAIRCMGGYTMDVIASTAFGINVNSNKNPQDPFVDNASRFVANEITSWKVFVIRMTFKEILANALIFFFAGYETTAATLSFLSYELAHNQDIQDKLYKEIMENIGEEEPGYDNVSKLPYLEMCINETLRKYPPAFRVDRICTRDTELLDFKIPRGMIVTVPIYAIHHSPDLWEDPETYDPNRFLPENKATMTQFQFIPFGYGPRNCIGMRLALLEAKIAAVAVLKKFRFLVGDKTKVYYKYTIEMH</sequence>
<evidence type="ECO:0000256" key="4">
    <source>
        <dbReference type="ARBA" id="ARBA00022723"/>
    </source>
</evidence>
<evidence type="ECO:0000256" key="7">
    <source>
        <dbReference type="ARBA" id="ARBA00023033"/>
    </source>
</evidence>
<dbReference type="PRINTS" id="PR00385">
    <property type="entry name" value="P450"/>
</dbReference>
<evidence type="ECO:0000256" key="10">
    <source>
        <dbReference type="SAM" id="MobiDB-lite"/>
    </source>
</evidence>
<feature type="region of interest" description="Disordered" evidence="10">
    <location>
        <begin position="64"/>
        <end position="93"/>
    </location>
</feature>
<evidence type="ECO:0000256" key="6">
    <source>
        <dbReference type="ARBA" id="ARBA00023004"/>
    </source>
</evidence>
<keyword evidence="6 8" id="KW-0408">Iron</keyword>
<evidence type="ECO:0000256" key="5">
    <source>
        <dbReference type="ARBA" id="ARBA00023002"/>
    </source>
</evidence>
<accession>A0AA89BZ73</accession>
<dbReference type="PRINTS" id="PR00463">
    <property type="entry name" value="EP450I"/>
</dbReference>
<dbReference type="InterPro" id="IPR036396">
    <property type="entry name" value="Cyt_P450_sf"/>
</dbReference>
<evidence type="ECO:0000256" key="9">
    <source>
        <dbReference type="RuleBase" id="RU000461"/>
    </source>
</evidence>
<dbReference type="InterPro" id="IPR001128">
    <property type="entry name" value="Cyt_P450"/>
</dbReference>
<dbReference type="AlphaFoldDB" id="A0AA89BZ73"/>
<dbReference type="Gene3D" id="4.10.60.10">
    <property type="entry name" value="Zinc finger, CCHC-type"/>
    <property type="match status" value="1"/>
</dbReference>
<feature type="compositionally biased region" description="Low complexity" evidence="10">
    <location>
        <begin position="64"/>
        <end position="82"/>
    </location>
</feature>
<organism evidence="11 12">
    <name type="scientific">Pinctada imbricata</name>
    <name type="common">Atlantic pearl-oyster</name>
    <name type="synonym">Pinctada martensii</name>
    <dbReference type="NCBI Taxonomy" id="66713"/>
    <lineage>
        <taxon>Eukaryota</taxon>
        <taxon>Metazoa</taxon>
        <taxon>Spiralia</taxon>
        <taxon>Lophotrochozoa</taxon>
        <taxon>Mollusca</taxon>
        <taxon>Bivalvia</taxon>
        <taxon>Autobranchia</taxon>
        <taxon>Pteriomorphia</taxon>
        <taxon>Pterioida</taxon>
        <taxon>Pterioidea</taxon>
        <taxon>Pteriidae</taxon>
        <taxon>Pinctada</taxon>
    </lineage>
</organism>
<comment type="caution">
    <text evidence="11">The sequence shown here is derived from an EMBL/GenBank/DDBJ whole genome shotgun (WGS) entry which is preliminary data.</text>
</comment>
<reference evidence="11" key="1">
    <citation type="submission" date="2019-08" db="EMBL/GenBank/DDBJ databases">
        <title>The improved chromosome-level genome for the pearl oyster Pinctada fucata martensii using PacBio sequencing and Hi-C.</title>
        <authorList>
            <person name="Zheng Z."/>
        </authorList>
    </citation>
    <scope>NUCLEOTIDE SEQUENCE</scope>
    <source>
        <strain evidence="11">ZZ-2019</strain>
        <tissue evidence="11">Adductor muscle</tissue>
    </source>
</reference>
<evidence type="ECO:0000256" key="8">
    <source>
        <dbReference type="PIRSR" id="PIRSR602401-1"/>
    </source>
</evidence>
<dbReference type="GO" id="GO:0016705">
    <property type="term" value="F:oxidoreductase activity, acting on paired donors, with incorporation or reduction of molecular oxygen"/>
    <property type="evidence" value="ECO:0007669"/>
    <property type="project" value="InterPro"/>
</dbReference>
<dbReference type="PANTHER" id="PTHR24292:SF54">
    <property type="entry name" value="CYP9F3-RELATED"/>
    <property type="match status" value="1"/>
</dbReference>
<dbReference type="EMBL" id="VSWD01000005">
    <property type="protein sequence ID" value="KAK3102135.1"/>
    <property type="molecule type" value="Genomic_DNA"/>
</dbReference>
<protein>
    <submittedName>
        <fullName evidence="11">Uncharacterized protein</fullName>
    </submittedName>
</protein>
<evidence type="ECO:0000313" key="12">
    <source>
        <dbReference type="Proteomes" id="UP001186944"/>
    </source>
</evidence>